<evidence type="ECO:0000256" key="2">
    <source>
        <dbReference type="PROSITE-ProRule" id="PRU00235"/>
    </source>
</evidence>
<dbReference type="EMBL" id="VRVR01000010">
    <property type="protein sequence ID" value="KAF0852912.1"/>
    <property type="molecule type" value="Genomic_DNA"/>
</dbReference>
<dbReference type="PROSITE" id="PS00018">
    <property type="entry name" value="EF_HAND_1"/>
    <property type="match status" value="1"/>
</dbReference>
<evidence type="ECO:0000259" key="5">
    <source>
        <dbReference type="PROSITE" id="PS50222"/>
    </source>
</evidence>
<feature type="repeat" description="RCC1" evidence="2">
    <location>
        <begin position="364"/>
        <end position="418"/>
    </location>
</feature>
<feature type="repeat" description="RCC1" evidence="2">
    <location>
        <begin position="312"/>
        <end position="363"/>
    </location>
</feature>
<dbReference type="AlphaFoldDB" id="A0A8K0AJ27"/>
<dbReference type="PROSITE" id="PS00626">
    <property type="entry name" value="RCC1_2"/>
    <property type="match status" value="4"/>
</dbReference>
<accession>A0A8K0AJ27</accession>
<feature type="compositionally biased region" description="Polar residues" evidence="3">
    <location>
        <begin position="555"/>
        <end position="567"/>
    </location>
</feature>
<dbReference type="InterPro" id="IPR009091">
    <property type="entry name" value="RCC1/BLIP-II"/>
</dbReference>
<reference evidence="6" key="1">
    <citation type="submission" date="2019-09" db="EMBL/GenBank/DDBJ databases">
        <title>The Mitochondrial Proteome of the Jakobid, Andalucia godoyi, a Protist With the Most Gene-Rich and Bacteria-Like Mitochondrial Genome.</title>
        <authorList>
            <person name="Gray M.W."/>
            <person name="Burger G."/>
            <person name="Derelle R."/>
            <person name="Klimes V."/>
            <person name="Leger M."/>
            <person name="Sarrasin M."/>
            <person name="Vlcek C."/>
            <person name="Roger A.J."/>
            <person name="Elias M."/>
            <person name="Lang B.F."/>
        </authorList>
    </citation>
    <scope>NUCLEOTIDE SEQUENCE</scope>
    <source>
        <strain evidence="6">And28</strain>
    </source>
</reference>
<comment type="caution">
    <text evidence="6">The sequence shown here is derived from an EMBL/GenBank/DDBJ whole genome shotgun (WGS) entry which is preliminary data.</text>
</comment>
<feature type="repeat" description="RCC1" evidence="2">
    <location>
        <begin position="434"/>
        <end position="490"/>
    </location>
</feature>
<dbReference type="GO" id="GO:0005737">
    <property type="term" value="C:cytoplasm"/>
    <property type="evidence" value="ECO:0007669"/>
    <property type="project" value="TreeGrafter"/>
</dbReference>
<gene>
    <name evidence="6" type="ORF">ANDGO_02644</name>
</gene>
<dbReference type="SUPFAM" id="SSF47473">
    <property type="entry name" value="EF-hand"/>
    <property type="match status" value="1"/>
</dbReference>
<dbReference type="Gene3D" id="2.130.10.30">
    <property type="entry name" value="Regulator of chromosome condensation 1/beta-lactamase-inhibitor protein II"/>
    <property type="match status" value="2"/>
</dbReference>
<dbReference type="Proteomes" id="UP000799049">
    <property type="component" value="Unassembled WGS sequence"/>
</dbReference>
<name>A0A8K0AJ27_ANDGO</name>
<dbReference type="GO" id="GO:0005509">
    <property type="term" value="F:calcium ion binding"/>
    <property type="evidence" value="ECO:0007669"/>
    <property type="project" value="InterPro"/>
</dbReference>
<dbReference type="PANTHER" id="PTHR45982:SF1">
    <property type="entry name" value="REGULATOR OF CHROMOSOME CONDENSATION"/>
    <property type="match status" value="1"/>
</dbReference>
<feature type="region of interest" description="Disordered" evidence="3">
    <location>
        <begin position="555"/>
        <end position="574"/>
    </location>
</feature>
<feature type="region of interest" description="Disordered" evidence="3">
    <location>
        <begin position="1"/>
        <end position="164"/>
    </location>
</feature>
<organism evidence="6 7">
    <name type="scientific">Andalucia godoyi</name>
    <name type="common">Flagellate</name>
    <dbReference type="NCBI Taxonomy" id="505711"/>
    <lineage>
        <taxon>Eukaryota</taxon>
        <taxon>Discoba</taxon>
        <taxon>Jakobida</taxon>
        <taxon>Andalucina</taxon>
        <taxon>Andaluciidae</taxon>
        <taxon>Andalucia</taxon>
    </lineage>
</organism>
<feature type="domain" description="EF-hand" evidence="5">
    <location>
        <begin position="780"/>
        <end position="815"/>
    </location>
</feature>
<dbReference type="InterPro" id="IPR000408">
    <property type="entry name" value="Reg_chr_condens"/>
</dbReference>
<feature type="repeat" description="RCC1" evidence="2">
    <location>
        <begin position="259"/>
        <end position="311"/>
    </location>
</feature>
<dbReference type="PRINTS" id="PR00633">
    <property type="entry name" value="RCCNDNSATION"/>
</dbReference>
<dbReference type="InterPro" id="IPR051553">
    <property type="entry name" value="Ran_GTPase-activating"/>
</dbReference>
<dbReference type="Gene3D" id="1.10.238.10">
    <property type="entry name" value="EF-hand"/>
    <property type="match status" value="1"/>
</dbReference>
<feature type="repeat" description="RCC1" evidence="2">
    <location>
        <begin position="605"/>
        <end position="656"/>
    </location>
</feature>
<dbReference type="SMART" id="SM00054">
    <property type="entry name" value="EFh"/>
    <property type="match status" value="2"/>
</dbReference>
<dbReference type="InterPro" id="IPR011992">
    <property type="entry name" value="EF-hand-dom_pair"/>
</dbReference>
<feature type="compositionally biased region" description="Polar residues" evidence="3">
    <location>
        <begin position="52"/>
        <end position="83"/>
    </location>
</feature>
<dbReference type="PROSITE" id="PS50206">
    <property type="entry name" value="RHODANESE_3"/>
    <property type="match status" value="1"/>
</dbReference>
<dbReference type="PANTHER" id="PTHR45982">
    <property type="entry name" value="REGULATOR OF CHROMOSOME CONDENSATION"/>
    <property type="match status" value="1"/>
</dbReference>
<evidence type="ECO:0000256" key="1">
    <source>
        <dbReference type="ARBA" id="ARBA00022837"/>
    </source>
</evidence>
<evidence type="ECO:0000256" key="3">
    <source>
        <dbReference type="SAM" id="MobiDB-lite"/>
    </source>
</evidence>
<sequence>MSTLTARGNTAVALRKETRRQDPEWSRFLNQVEGRSPQKSRPKSPSKLLRESPNTSSNTLLNQSDAAAQKTPTRSPRTQLKQPNSSNKNNSGSSSSSSGGNGNGNANATANSNAAGNTTSLAVTPSSPKSASSRSEKQNASGDLSRIQSEDTEEFLSPIRSTGSPGAATAIIANNSSQAGGGAGPELSAASAVSFADHPLRKSPQYQNGSADKGPQYTTNLSASAAQLMNQTSNSSAMTQSMGGAGGNRTLNQVMEDGVRLYGGGWLAYGADGFLPSSPYIYDPVHIPNVRADRIVSIACGEMHTLLLTDDGAVWSFGNAEDGRLGHGSSHNELFPRMVTRLRGKRVVQVAAGARHSAAVTADGLLFVWGRSDHGQLGIKGVESSYFPRLVSEPFVKEQRFVSRVACGSNHTVVLSGGGAAAIGSSGAILAGGGGSVLWASGSNSCGQLGVVRGREESSVPTFTLVKWDRHRKIVSLAAGDEHSAAVDSEGGLWTWGNGIHGQLMNADCADRAHPAPIYIPGDCMVRMQAPATASSGQLTRAGSPNASFYGTTGTRPASSVMSHNRPSTSGSTGSFSNGAVRYVPPKFSLVICGYAHTLAVTEDGVAFVGGWNAYGQLGLGHQRNVAIPTRLSAFEGRKIIDAAAGFKHTVIITDECKAFAFGDNTFGQLGLGRPHGLRLPSEKSVHGSTNTFDLGLVPDGIGVLKEAVTSTPTLVRSLSSMSAKSVYCGCYSTLIFCDLLSLEEKNRLVEIFKSIDTGNDGTLSENEIGVMFAKLGRPLLKSERRLLMKAIDTNSNGYISLEEFLSHYVPLVSLLEQLDIAQGRKPTKIL</sequence>
<dbReference type="InterPro" id="IPR018247">
    <property type="entry name" value="EF_Hand_1_Ca_BS"/>
</dbReference>
<dbReference type="InterPro" id="IPR002048">
    <property type="entry name" value="EF_hand_dom"/>
</dbReference>
<proteinExistence type="predicted"/>
<evidence type="ECO:0000259" key="4">
    <source>
        <dbReference type="PROSITE" id="PS50206"/>
    </source>
</evidence>
<feature type="compositionally biased region" description="Basic and acidic residues" evidence="3">
    <location>
        <begin position="14"/>
        <end position="25"/>
    </location>
</feature>
<feature type="domain" description="Rhodanese" evidence="4">
    <location>
        <begin position="259"/>
        <end position="278"/>
    </location>
</feature>
<dbReference type="PROSITE" id="PS50222">
    <property type="entry name" value="EF_HAND_2"/>
    <property type="match status" value="2"/>
</dbReference>
<keyword evidence="7" id="KW-1185">Reference proteome</keyword>
<evidence type="ECO:0000313" key="6">
    <source>
        <dbReference type="EMBL" id="KAF0852912.1"/>
    </source>
</evidence>
<dbReference type="Pfam" id="PF13540">
    <property type="entry name" value="RCC1_2"/>
    <property type="match status" value="1"/>
</dbReference>
<dbReference type="InterPro" id="IPR001763">
    <property type="entry name" value="Rhodanese-like_dom"/>
</dbReference>
<dbReference type="SUPFAM" id="SSF50985">
    <property type="entry name" value="RCC1/BLIP-II"/>
    <property type="match status" value="2"/>
</dbReference>
<evidence type="ECO:0000313" key="7">
    <source>
        <dbReference type="Proteomes" id="UP000799049"/>
    </source>
</evidence>
<dbReference type="Pfam" id="PF13499">
    <property type="entry name" value="EF-hand_7"/>
    <property type="match status" value="1"/>
</dbReference>
<dbReference type="Pfam" id="PF00415">
    <property type="entry name" value="RCC1"/>
    <property type="match status" value="4"/>
</dbReference>
<dbReference type="OrthoDB" id="5981550at2759"/>
<dbReference type="CDD" id="cd00051">
    <property type="entry name" value="EFh"/>
    <property type="match status" value="1"/>
</dbReference>
<keyword evidence="1" id="KW-0106">Calcium</keyword>
<feature type="domain" description="EF-hand" evidence="5">
    <location>
        <begin position="744"/>
        <end position="779"/>
    </location>
</feature>
<feature type="compositionally biased region" description="Low complexity" evidence="3">
    <location>
        <begin position="84"/>
        <end position="133"/>
    </location>
</feature>
<dbReference type="PROSITE" id="PS50012">
    <property type="entry name" value="RCC1_3"/>
    <property type="match status" value="5"/>
</dbReference>
<dbReference type="GO" id="GO:0005085">
    <property type="term" value="F:guanyl-nucleotide exchange factor activity"/>
    <property type="evidence" value="ECO:0007669"/>
    <property type="project" value="TreeGrafter"/>
</dbReference>
<protein>
    <submittedName>
        <fullName evidence="6">Mitochondrial regulator of chromosome condensation (RCC1) domain-containing protein (AgRCC1_3)</fullName>
    </submittedName>
</protein>